<proteinExistence type="predicted"/>
<dbReference type="STRING" id="112904.BH747_06270"/>
<sequence length="204" mass="24152">MAEKELINRVTKESSILSEKLENTLTDLLKLMDQLKELERASELTIPYLKGTIKKSLSVIEACNREIRQKNNMYSVCEKEMQRENPVIWDEYFRVQKTFNNVVTDFISFTEQYKYFVPNNSKELENQVQKILDKKGYIVDSYFEGDYDTWIGVYARPKDKPTYLDPANAEEATLQEKYSLNGFKQDFSEWFEWEIKNNEVVSTN</sequence>
<dbReference type="OrthoDB" id="2187676at2"/>
<accession>A0A1V8YDE9</accession>
<gene>
    <name evidence="1" type="ORF">BH747_06270</name>
</gene>
<protein>
    <submittedName>
        <fullName evidence="1">Phi-29-like late activator</fullName>
    </submittedName>
</protein>
<reference evidence="1 2" key="1">
    <citation type="journal article" date="2017" name="BMC Microbiol.">
        <title>Comparative genomics of Enterococcus spp. isolated from bovine feces.</title>
        <authorList>
            <person name="Beukers A.G."/>
            <person name="Zaheer R."/>
            <person name="Goji N."/>
            <person name="Amoako K.K."/>
            <person name="Chaves A.V."/>
            <person name="Ward M.P."/>
            <person name="McAllister T.A."/>
        </authorList>
    </citation>
    <scope>NUCLEOTIDE SEQUENCE [LARGE SCALE GENOMIC DNA]</scope>
    <source>
        <strain evidence="1 2">F1129D 143</strain>
    </source>
</reference>
<evidence type="ECO:0000313" key="1">
    <source>
        <dbReference type="EMBL" id="OQO70618.1"/>
    </source>
</evidence>
<dbReference type="AlphaFoldDB" id="A0A1V8YDE9"/>
<comment type="caution">
    <text evidence="1">The sequence shown here is derived from an EMBL/GenBank/DDBJ whole genome shotgun (WGS) entry which is preliminary data.</text>
</comment>
<name>A0A1V8YDE9_9ENTE</name>
<dbReference type="Proteomes" id="UP000192477">
    <property type="component" value="Unassembled WGS sequence"/>
</dbReference>
<dbReference type="RefSeq" id="WP_081183403.1">
    <property type="nucleotide sequence ID" value="NZ_MJEA01000004.1"/>
</dbReference>
<evidence type="ECO:0000313" key="2">
    <source>
        <dbReference type="Proteomes" id="UP000192477"/>
    </source>
</evidence>
<organism evidence="1 2">
    <name type="scientific">Enterococcus villorum</name>
    <dbReference type="NCBI Taxonomy" id="112904"/>
    <lineage>
        <taxon>Bacteria</taxon>
        <taxon>Bacillati</taxon>
        <taxon>Bacillota</taxon>
        <taxon>Bacilli</taxon>
        <taxon>Lactobacillales</taxon>
        <taxon>Enterococcaceae</taxon>
        <taxon>Enterococcus</taxon>
    </lineage>
</organism>
<dbReference type="EMBL" id="MJEA01000004">
    <property type="protein sequence ID" value="OQO70618.1"/>
    <property type="molecule type" value="Genomic_DNA"/>
</dbReference>